<sequence length="364" mass="41071">MIQQLSQLIGMHLKEFFREPGIIFWAILFPILMAWGLGTAFTKKNELIRTVALVDKQNTLSAREDFGRFFTGINPEKTAPLTKKIGNEKLGITTYKFERSSWEEAITMLKRGKISMVMELVEDSVKYHFDPVNPEAQLAYLQINGAFNDNNKTNQSDNISPLTQTGTRYIDFLVPGLMAMGVMMSCMWGISYSLIDKRMKKLLRRMVATPMRKSSFLIAQFVSRLLLNFFESALLLLFAYLYFDTNIQGSWLALILILIAGNMAFTGIAILVSCRTANTQVGNGLINLVVMPMMVLSGIFFSYHNFPDWIVSVIQKFPLTILADNIRSIFIEGAGLVEMGVPLLVLTGIGVVTFLSGLKVYKWY</sequence>
<feature type="transmembrane region" description="Helical" evidence="5">
    <location>
        <begin position="249"/>
        <end position="272"/>
    </location>
</feature>
<dbReference type="EMBL" id="JAUJEB010000001">
    <property type="protein sequence ID" value="MDN5212076.1"/>
    <property type="molecule type" value="Genomic_DNA"/>
</dbReference>
<keyword evidence="3 5" id="KW-1133">Transmembrane helix</keyword>
<feature type="transmembrane region" description="Helical" evidence="5">
    <location>
        <begin position="341"/>
        <end position="361"/>
    </location>
</feature>
<evidence type="ECO:0000256" key="1">
    <source>
        <dbReference type="ARBA" id="ARBA00004141"/>
    </source>
</evidence>
<keyword evidence="2 5" id="KW-0812">Transmembrane</keyword>
<dbReference type="InterPro" id="IPR052902">
    <property type="entry name" value="ABC-2_transporter"/>
</dbReference>
<name>A0ABT8L6L5_9BACT</name>
<gene>
    <name evidence="7" type="ORF">QQ020_08435</name>
</gene>
<evidence type="ECO:0000256" key="5">
    <source>
        <dbReference type="SAM" id="Phobius"/>
    </source>
</evidence>
<dbReference type="PANTHER" id="PTHR43027:SF2">
    <property type="entry name" value="TRANSPORT PERMEASE PROTEIN"/>
    <property type="match status" value="1"/>
</dbReference>
<dbReference type="Proteomes" id="UP001172083">
    <property type="component" value="Unassembled WGS sequence"/>
</dbReference>
<dbReference type="PROSITE" id="PS51012">
    <property type="entry name" value="ABC_TM2"/>
    <property type="match status" value="1"/>
</dbReference>
<protein>
    <submittedName>
        <fullName evidence="7">ABC transporter permease</fullName>
    </submittedName>
</protein>
<evidence type="ECO:0000256" key="3">
    <source>
        <dbReference type="ARBA" id="ARBA00022989"/>
    </source>
</evidence>
<reference evidence="7" key="1">
    <citation type="submission" date="2023-06" db="EMBL/GenBank/DDBJ databases">
        <title>Genomic of Agaribacillus aureum.</title>
        <authorList>
            <person name="Wang G."/>
        </authorList>
    </citation>
    <scope>NUCLEOTIDE SEQUENCE</scope>
    <source>
        <strain evidence="7">BMA12</strain>
    </source>
</reference>
<evidence type="ECO:0000256" key="2">
    <source>
        <dbReference type="ARBA" id="ARBA00022692"/>
    </source>
</evidence>
<feature type="transmembrane region" description="Helical" evidence="5">
    <location>
        <begin position="284"/>
        <end position="303"/>
    </location>
</feature>
<comment type="caution">
    <text evidence="7">The sequence shown here is derived from an EMBL/GenBank/DDBJ whole genome shotgun (WGS) entry which is preliminary data.</text>
</comment>
<dbReference type="InterPro" id="IPR013525">
    <property type="entry name" value="ABC2_TM"/>
</dbReference>
<dbReference type="RefSeq" id="WP_346757401.1">
    <property type="nucleotide sequence ID" value="NZ_JAUJEB010000001.1"/>
</dbReference>
<comment type="subcellular location">
    <subcellularLocation>
        <location evidence="1">Membrane</location>
        <topology evidence="1">Multi-pass membrane protein</topology>
    </subcellularLocation>
</comment>
<feature type="transmembrane region" description="Helical" evidence="5">
    <location>
        <begin position="216"/>
        <end position="243"/>
    </location>
</feature>
<evidence type="ECO:0000256" key="4">
    <source>
        <dbReference type="ARBA" id="ARBA00023136"/>
    </source>
</evidence>
<evidence type="ECO:0000313" key="8">
    <source>
        <dbReference type="Proteomes" id="UP001172083"/>
    </source>
</evidence>
<feature type="transmembrane region" description="Helical" evidence="5">
    <location>
        <begin position="21"/>
        <end position="41"/>
    </location>
</feature>
<proteinExistence type="predicted"/>
<evidence type="ECO:0000259" key="6">
    <source>
        <dbReference type="PROSITE" id="PS51012"/>
    </source>
</evidence>
<dbReference type="Pfam" id="PF12698">
    <property type="entry name" value="ABC2_membrane_3"/>
    <property type="match status" value="1"/>
</dbReference>
<evidence type="ECO:0000313" key="7">
    <source>
        <dbReference type="EMBL" id="MDN5212076.1"/>
    </source>
</evidence>
<feature type="domain" description="ABC transmembrane type-2" evidence="6">
    <location>
        <begin position="125"/>
        <end position="364"/>
    </location>
</feature>
<feature type="transmembrane region" description="Helical" evidence="5">
    <location>
        <begin position="172"/>
        <end position="195"/>
    </location>
</feature>
<organism evidence="7 8">
    <name type="scientific">Agaribacillus aureus</name>
    <dbReference type="NCBI Taxonomy" id="3051825"/>
    <lineage>
        <taxon>Bacteria</taxon>
        <taxon>Pseudomonadati</taxon>
        <taxon>Bacteroidota</taxon>
        <taxon>Cytophagia</taxon>
        <taxon>Cytophagales</taxon>
        <taxon>Splendidivirgaceae</taxon>
        <taxon>Agaribacillus</taxon>
    </lineage>
</organism>
<keyword evidence="4 5" id="KW-0472">Membrane</keyword>
<dbReference type="PANTHER" id="PTHR43027">
    <property type="entry name" value="DOXORUBICIN RESISTANCE ABC TRANSPORTER PERMEASE PROTEIN DRRC-RELATED"/>
    <property type="match status" value="1"/>
</dbReference>
<dbReference type="InterPro" id="IPR047817">
    <property type="entry name" value="ABC2_TM_bact-type"/>
</dbReference>
<accession>A0ABT8L6L5</accession>
<keyword evidence="8" id="KW-1185">Reference proteome</keyword>